<evidence type="ECO:0000313" key="1">
    <source>
        <dbReference type="EMBL" id="GFM32422.1"/>
    </source>
</evidence>
<reference evidence="1 2" key="1">
    <citation type="submission" date="2020-05" db="EMBL/GenBank/DDBJ databases">
        <title>Draft genome sequence of Desulfovibrio sp. strain HN2T.</title>
        <authorList>
            <person name="Ueno A."/>
            <person name="Tamazawa S."/>
            <person name="Tamamura S."/>
            <person name="Murakami T."/>
            <person name="Kiyama T."/>
            <person name="Inomata H."/>
            <person name="Amano Y."/>
            <person name="Miyakawa K."/>
            <person name="Tamaki H."/>
            <person name="Naganuma T."/>
            <person name="Kaneko K."/>
        </authorList>
    </citation>
    <scope>NUCLEOTIDE SEQUENCE [LARGE SCALE GENOMIC DNA]</scope>
    <source>
        <strain evidence="1 2">HN2</strain>
    </source>
</reference>
<protein>
    <submittedName>
        <fullName evidence="1">Uncharacterized protein</fullName>
    </submittedName>
</protein>
<dbReference type="AlphaFoldDB" id="A0A7J0BGW2"/>
<evidence type="ECO:0000313" key="2">
    <source>
        <dbReference type="Proteomes" id="UP000503840"/>
    </source>
</evidence>
<gene>
    <name evidence="1" type="ORF">DSM101010T_07870</name>
</gene>
<name>A0A7J0BGW2_9BACT</name>
<dbReference type="RefSeq" id="WP_276512306.1">
    <property type="nucleotide sequence ID" value="NZ_BLVO01000005.1"/>
</dbReference>
<dbReference type="Proteomes" id="UP000503840">
    <property type="component" value="Unassembled WGS sequence"/>
</dbReference>
<sequence length="42" mass="4949">MSLKAYKTTIKQCALYGDGDSTTRIDFDLVAEKFEKEYRHFK</sequence>
<dbReference type="EMBL" id="BLVO01000005">
    <property type="protein sequence ID" value="GFM32422.1"/>
    <property type="molecule type" value="Genomic_DNA"/>
</dbReference>
<accession>A0A7J0BGW2</accession>
<organism evidence="1 2">
    <name type="scientific">Desulfovibrio subterraneus</name>
    <dbReference type="NCBI Taxonomy" id="2718620"/>
    <lineage>
        <taxon>Bacteria</taxon>
        <taxon>Pseudomonadati</taxon>
        <taxon>Thermodesulfobacteriota</taxon>
        <taxon>Desulfovibrionia</taxon>
        <taxon>Desulfovibrionales</taxon>
        <taxon>Desulfovibrionaceae</taxon>
        <taxon>Desulfovibrio</taxon>
    </lineage>
</organism>
<keyword evidence="2" id="KW-1185">Reference proteome</keyword>
<proteinExistence type="predicted"/>
<comment type="caution">
    <text evidence="1">The sequence shown here is derived from an EMBL/GenBank/DDBJ whole genome shotgun (WGS) entry which is preliminary data.</text>
</comment>